<dbReference type="SUPFAM" id="SSF51322">
    <property type="entry name" value="Cyanovirin-N"/>
    <property type="match status" value="1"/>
</dbReference>
<sequence length="120" mass="13587">MAGNFYESARDVRVQGSVLFADLRNVDGEWVPAEINLDEYLGNEDGHFVWEGSEFSHSAEQIEFSFEGEDNVPILRALLYAEEQLRPDNINLGERIININGEFQFQVLGLLARENSPSIP</sequence>
<dbReference type="PANTHER" id="PTHR42076:SF1">
    <property type="entry name" value="CYANOVIRIN-N DOMAIN-CONTAINING PROTEIN"/>
    <property type="match status" value="1"/>
</dbReference>
<dbReference type="Pfam" id="PF08881">
    <property type="entry name" value="CVNH"/>
    <property type="match status" value="1"/>
</dbReference>
<reference evidence="3" key="1">
    <citation type="submission" date="2019-04" db="EMBL/GenBank/DDBJ databases">
        <title>Friends and foes A comparative genomics studyof 23 Aspergillus species from section Flavi.</title>
        <authorList>
            <consortium name="DOE Joint Genome Institute"/>
            <person name="Kjaerbolling I."/>
            <person name="Vesth T."/>
            <person name="Frisvad J.C."/>
            <person name="Nybo J.L."/>
            <person name="Theobald S."/>
            <person name="Kildgaard S."/>
            <person name="Isbrandt T."/>
            <person name="Kuo A."/>
            <person name="Sato A."/>
            <person name="Lyhne E.K."/>
            <person name="Kogle M.E."/>
            <person name="Wiebenga A."/>
            <person name="Kun R.S."/>
            <person name="Lubbers R.J."/>
            <person name="Makela M.R."/>
            <person name="Barry K."/>
            <person name="Chovatia M."/>
            <person name="Clum A."/>
            <person name="Daum C."/>
            <person name="Haridas S."/>
            <person name="He G."/>
            <person name="LaButti K."/>
            <person name="Lipzen A."/>
            <person name="Mondo S."/>
            <person name="Riley R."/>
            <person name="Salamov A."/>
            <person name="Simmons B.A."/>
            <person name="Magnuson J.K."/>
            <person name="Henrissat B."/>
            <person name="Mortensen U.H."/>
            <person name="Larsen T.O."/>
            <person name="Devries R.P."/>
            <person name="Grigoriev I.V."/>
            <person name="Machida M."/>
            <person name="Baker S.E."/>
            <person name="Andersen M.R."/>
        </authorList>
    </citation>
    <scope>NUCLEOTIDE SEQUENCE [LARGE SCALE GENOMIC DNA]</scope>
    <source>
        <strain evidence="3">CBS 130015</strain>
    </source>
</reference>
<organism evidence="2 3">
    <name type="scientific">Aspergillus transmontanensis</name>
    <dbReference type="NCBI Taxonomy" id="1034304"/>
    <lineage>
        <taxon>Eukaryota</taxon>
        <taxon>Fungi</taxon>
        <taxon>Dikarya</taxon>
        <taxon>Ascomycota</taxon>
        <taxon>Pezizomycotina</taxon>
        <taxon>Eurotiomycetes</taxon>
        <taxon>Eurotiomycetidae</taxon>
        <taxon>Eurotiales</taxon>
        <taxon>Aspergillaceae</taxon>
        <taxon>Aspergillus</taxon>
        <taxon>Aspergillus subgen. Circumdati</taxon>
    </lineage>
</organism>
<feature type="domain" description="Cyanovirin-N" evidence="1">
    <location>
        <begin position="4"/>
        <end position="105"/>
    </location>
</feature>
<dbReference type="InterPro" id="IPR036673">
    <property type="entry name" value="Cyanovirin-N_sf"/>
</dbReference>
<protein>
    <submittedName>
        <fullName evidence="2">Cyanovirin-N</fullName>
    </submittedName>
</protein>
<dbReference type="Proteomes" id="UP000325433">
    <property type="component" value="Unassembled WGS sequence"/>
</dbReference>
<name>A0A5N6VPE2_9EURO</name>
<dbReference type="Gene3D" id="2.30.60.10">
    <property type="entry name" value="Cyanovirin-N"/>
    <property type="match status" value="1"/>
</dbReference>
<evidence type="ECO:0000313" key="2">
    <source>
        <dbReference type="EMBL" id="KAE8310445.1"/>
    </source>
</evidence>
<keyword evidence="3" id="KW-1185">Reference proteome</keyword>
<dbReference type="AlphaFoldDB" id="A0A5N6VPE2"/>
<accession>A0A5N6VPE2</accession>
<dbReference type="PANTHER" id="PTHR42076">
    <property type="entry name" value="CYANOVIRIN-N HOMOLOG"/>
    <property type="match status" value="1"/>
</dbReference>
<proteinExistence type="predicted"/>
<dbReference type="InterPro" id="IPR011058">
    <property type="entry name" value="Cyanovirin-N"/>
</dbReference>
<dbReference type="EMBL" id="ML738353">
    <property type="protein sequence ID" value="KAE8310445.1"/>
    <property type="molecule type" value="Genomic_DNA"/>
</dbReference>
<evidence type="ECO:0000259" key="1">
    <source>
        <dbReference type="SMART" id="SM01111"/>
    </source>
</evidence>
<dbReference type="SMART" id="SM01111">
    <property type="entry name" value="CVNH"/>
    <property type="match status" value="1"/>
</dbReference>
<gene>
    <name evidence="2" type="ORF">BDV41DRAFT_579471</name>
</gene>
<evidence type="ECO:0000313" key="3">
    <source>
        <dbReference type="Proteomes" id="UP000325433"/>
    </source>
</evidence>